<dbReference type="Proteomes" id="UP001623592">
    <property type="component" value="Unassembled WGS sequence"/>
</dbReference>
<dbReference type="PANTHER" id="PTHR47505">
    <property type="entry name" value="DNA UTILIZATION PROTEIN YHGH"/>
    <property type="match status" value="1"/>
</dbReference>
<proteinExistence type="inferred from homology"/>
<comment type="similarity">
    <text evidence="1">Belongs to the ComF/GntX family.</text>
</comment>
<protein>
    <submittedName>
        <fullName evidence="2">ComF family protein</fullName>
    </submittedName>
</protein>
<dbReference type="CDD" id="cd06223">
    <property type="entry name" value="PRTases_typeI"/>
    <property type="match status" value="1"/>
</dbReference>
<dbReference type="InterPro" id="IPR000836">
    <property type="entry name" value="PRTase_dom"/>
</dbReference>
<reference evidence="2 3" key="1">
    <citation type="submission" date="2024-11" db="EMBL/GenBank/DDBJ databases">
        <authorList>
            <person name="Heng Y.C."/>
            <person name="Lim A.C.H."/>
            <person name="Lee J.K.Y."/>
            <person name="Kittelmann S."/>
        </authorList>
    </citation>
    <scope>NUCLEOTIDE SEQUENCE [LARGE SCALE GENOMIC DNA]</scope>
    <source>
        <strain evidence="2 3">WILCCON 0114</strain>
    </source>
</reference>
<dbReference type="SUPFAM" id="SSF53271">
    <property type="entry name" value="PRTase-like"/>
    <property type="match status" value="1"/>
</dbReference>
<dbReference type="Gene3D" id="3.40.50.2020">
    <property type="match status" value="1"/>
</dbReference>
<sequence>MDCFFSVLYSADYKCVLCGEEAFDEKLLCGSCFKNISLCKGEFYVEKENLCIKFYSVAYYSKSIKEMIIRLKYKRDFLCAEVLGNLMYNYIMKNNIKFDEITFVPMEKGDLKRRGYNQSKLLANELSKRIKLPVKEYLEKNSKTSDQIGLNGKMRWQNLSSAFTACNEKAILNRKIILVDDVFTTGATGFYCAKNLISNGAKSVIVLTAAKSSI</sequence>
<organism evidence="2 3">
    <name type="scientific">Clostridium neuense</name>
    <dbReference type="NCBI Taxonomy" id="1728934"/>
    <lineage>
        <taxon>Bacteria</taxon>
        <taxon>Bacillati</taxon>
        <taxon>Bacillota</taxon>
        <taxon>Clostridia</taxon>
        <taxon>Eubacteriales</taxon>
        <taxon>Clostridiaceae</taxon>
        <taxon>Clostridium</taxon>
    </lineage>
</organism>
<name>A0ABW8TET8_9CLOT</name>
<keyword evidence="3" id="KW-1185">Reference proteome</keyword>
<gene>
    <name evidence="2" type="ORF">ACJDT4_08540</name>
</gene>
<evidence type="ECO:0000256" key="1">
    <source>
        <dbReference type="ARBA" id="ARBA00008007"/>
    </source>
</evidence>
<comment type="caution">
    <text evidence="2">The sequence shown here is derived from an EMBL/GenBank/DDBJ whole genome shotgun (WGS) entry which is preliminary data.</text>
</comment>
<accession>A0ABW8TET8</accession>
<dbReference type="PANTHER" id="PTHR47505:SF1">
    <property type="entry name" value="DNA UTILIZATION PROTEIN YHGH"/>
    <property type="match status" value="1"/>
</dbReference>
<dbReference type="InterPro" id="IPR029057">
    <property type="entry name" value="PRTase-like"/>
</dbReference>
<evidence type="ECO:0000313" key="2">
    <source>
        <dbReference type="EMBL" id="MFL0250470.1"/>
    </source>
</evidence>
<evidence type="ECO:0000313" key="3">
    <source>
        <dbReference type="Proteomes" id="UP001623592"/>
    </source>
</evidence>
<dbReference type="InterPro" id="IPR051910">
    <property type="entry name" value="ComF/GntX_DNA_util-trans"/>
</dbReference>
<dbReference type="EMBL" id="JBJIAA010000006">
    <property type="protein sequence ID" value="MFL0250470.1"/>
    <property type="molecule type" value="Genomic_DNA"/>
</dbReference>